<dbReference type="PANTHER" id="PTHR43479">
    <property type="entry name" value="ACREF/ENVCD OPERON REPRESSOR-RELATED"/>
    <property type="match status" value="1"/>
</dbReference>
<keyword evidence="2 3" id="KW-0238">DNA-binding</keyword>
<organism evidence="5 6">
    <name type="scientific">Ornithinibacillus salinisoli</name>
    <dbReference type="NCBI Taxonomy" id="1848459"/>
    <lineage>
        <taxon>Bacteria</taxon>
        <taxon>Bacillati</taxon>
        <taxon>Bacillota</taxon>
        <taxon>Bacilli</taxon>
        <taxon>Bacillales</taxon>
        <taxon>Bacillaceae</taxon>
        <taxon>Ornithinibacillus</taxon>
    </lineage>
</organism>
<dbReference type="InterPro" id="IPR023772">
    <property type="entry name" value="DNA-bd_HTH_TetR-type_CS"/>
</dbReference>
<dbReference type="PRINTS" id="PR00455">
    <property type="entry name" value="HTHTETR"/>
</dbReference>
<protein>
    <submittedName>
        <fullName evidence="5">TetR/AcrR family transcriptional regulator</fullName>
    </submittedName>
</protein>
<evidence type="ECO:0000313" key="6">
    <source>
        <dbReference type="Proteomes" id="UP001597383"/>
    </source>
</evidence>
<evidence type="ECO:0000259" key="4">
    <source>
        <dbReference type="PROSITE" id="PS50977"/>
    </source>
</evidence>
<dbReference type="InterPro" id="IPR001647">
    <property type="entry name" value="HTH_TetR"/>
</dbReference>
<keyword evidence="1" id="KW-0678">Repressor</keyword>
<evidence type="ECO:0000256" key="3">
    <source>
        <dbReference type="PROSITE-ProRule" id="PRU00335"/>
    </source>
</evidence>
<name>A0ABW4W1B1_9BACI</name>
<feature type="domain" description="HTH tetR-type" evidence="4">
    <location>
        <begin position="9"/>
        <end position="69"/>
    </location>
</feature>
<dbReference type="Pfam" id="PF00440">
    <property type="entry name" value="TetR_N"/>
    <property type="match status" value="1"/>
</dbReference>
<proteinExistence type="predicted"/>
<dbReference type="PANTHER" id="PTHR43479:SF22">
    <property type="entry name" value="TRANSCRIPTIONAL REGULATOR, TETR FAMILY"/>
    <property type="match status" value="1"/>
</dbReference>
<dbReference type="InterPro" id="IPR050624">
    <property type="entry name" value="HTH-type_Tx_Regulator"/>
</dbReference>
<evidence type="ECO:0000256" key="1">
    <source>
        <dbReference type="ARBA" id="ARBA00022491"/>
    </source>
</evidence>
<dbReference type="Proteomes" id="UP001597383">
    <property type="component" value="Unassembled WGS sequence"/>
</dbReference>
<dbReference type="PROSITE" id="PS01081">
    <property type="entry name" value="HTH_TETR_1"/>
    <property type="match status" value="1"/>
</dbReference>
<feature type="DNA-binding region" description="H-T-H motif" evidence="3">
    <location>
        <begin position="32"/>
        <end position="51"/>
    </location>
</feature>
<accession>A0ABW4W1B1</accession>
<dbReference type="SUPFAM" id="SSF46689">
    <property type="entry name" value="Homeodomain-like"/>
    <property type="match status" value="1"/>
</dbReference>
<keyword evidence="6" id="KW-1185">Reference proteome</keyword>
<reference evidence="6" key="1">
    <citation type="journal article" date="2019" name="Int. J. Syst. Evol. Microbiol.">
        <title>The Global Catalogue of Microorganisms (GCM) 10K type strain sequencing project: providing services to taxonomists for standard genome sequencing and annotation.</title>
        <authorList>
            <consortium name="The Broad Institute Genomics Platform"/>
            <consortium name="The Broad Institute Genome Sequencing Center for Infectious Disease"/>
            <person name="Wu L."/>
            <person name="Ma J."/>
        </authorList>
    </citation>
    <scope>NUCLEOTIDE SEQUENCE [LARGE SCALE GENOMIC DNA]</scope>
    <source>
        <strain evidence="6">R28</strain>
    </source>
</reference>
<dbReference type="InterPro" id="IPR009057">
    <property type="entry name" value="Homeodomain-like_sf"/>
</dbReference>
<evidence type="ECO:0000313" key="5">
    <source>
        <dbReference type="EMBL" id="MFD2044458.1"/>
    </source>
</evidence>
<dbReference type="Gene3D" id="1.10.357.10">
    <property type="entry name" value="Tetracycline Repressor, domain 2"/>
    <property type="match status" value="1"/>
</dbReference>
<dbReference type="PROSITE" id="PS50977">
    <property type="entry name" value="HTH_TETR_2"/>
    <property type="match status" value="1"/>
</dbReference>
<sequence>MLERGDHVNAKKVKLIEIGISLFAEKGYHATSIQEIANKAGISKGAFYLYFQSKDDFVTTSFQYFHQQISEQLEKIKQKNLVARVSLAEQITTLTEFIYSHKSFITMHIREDVSINGKTNEIIKKIKTEHFIWLKEKIYAVYGDKINPILLDCIIQLDGLIHGYFKWILMDDITIDRSAVGDYIVRRMDALVGSMIANKEESLAMMENFQMEINSQQVELTEIINELREKISVLPLEQTKLMELHEVLKEIESEVEKDAPKKIIMQGLLAHLQRYPILHEKCELIASYFRMELLD</sequence>
<dbReference type="RefSeq" id="WP_377556312.1">
    <property type="nucleotide sequence ID" value="NZ_JBHUHQ010000015.1"/>
</dbReference>
<dbReference type="EMBL" id="JBHUHQ010000015">
    <property type="protein sequence ID" value="MFD2044458.1"/>
    <property type="molecule type" value="Genomic_DNA"/>
</dbReference>
<comment type="caution">
    <text evidence="5">The sequence shown here is derived from an EMBL/GenBank/DDBJ whole genome shotgun (WGS) entry which is preliminary data.</text>
</comment>
<evidence type="ECO:0000256" key="2">
    <source>
        <dbReference type="ARBA" id="ARBA00023125"/>
    </source>
</evidence>
<gene>
    <name evidence="5" type="ORF">ACFSJF_09285</name>
</gene>